<keyword evidence="1" id="KW-0802">TPR repeat</keyword>
<dbReference type="OrthoDB" id="5964994at2"/>
<dbReference type="SMART" id="SM00028">
    <property type="entry name" value="TPR"/>
    <property type="match status" value="1"/>
</dbReference>
<evidence type="ECO:0000313" key="4">
    <source>
        <dbReference type="Proteomes" id="UP000029392"/>
    </source>
</evidence>
<feature type="repeat" description="TPR" evidence="1">
    <location>
        <begin position="226"/>
        <end position="259"/>
    </location>
</feature>
<dbReference type="SUPFAM" id="SSF48452">
    <property type="entry name" value="TPR-like"/>
    <property type="match status" value="1"/>
</dbReference>
<dbReference type="EMBL" id="AVCH01000011">
    <property type="protein sequence ID" value="KFN52050.1"/>
    <property type="molecule type" value="Genomic_DNA"/>
</dbReference>
<dbReference type="InterPro" id="IPR019734">
    <property type="entry name" value="TPR_rpt"/>
</dbReference>
<feature type="region of interest" description="Disordered" evidence="2">
    <location>
        <begin position="298"/>
        <end position="322"/>
    </location>
</feature>
<accession>A0A091C5Y6</accession>
<protein>
    <submittedName>
        <fullName evidence="3">Uncharacterized protein</fullName>
    </submittedName>
</protein>
<reference evidence="3 4" key="1">
    <citation type="submission" date="2013-09" db="EMBL/GenBank/DDBJ databases">
        <title>Genome sequencing of Arenimonas malthae.</title>
        <authorList>
            <person name="Chen F."/>
            <person name="Wang G."/>
        </authorList>
    </citation>
    <scope>NUCLEOTIDE SEQUENCE [LARGE SCALE GENOMIC DNA]</scope>
    <source>
        <strain evidence="3 4">CC-JY-1</strain>
    </source>
</reference>
<keyword evidence="4" id="KW-1185">Reference proteome</keyword>
<dbReference type="RefSeq" id="WP_043799988.1">
    <property type="nucleotide sequence ID" value="NZ_AVCH01000011.1"/>
</dbReference>
<comment type="caution">
    <text evidence="3">The sequence shown here is derived from an EMBL/GenBank/DDBJ whole genome shotgun (WGS) entry which is preliminary data.</text>
</comment>
<dbReference type="STRING" id="1384054.N790_03715"/>
<dbReference type="PATRIC" id="fig|1384054.3.peg.310"/>
<sequence>MQSKLPAARATEWLRAGQRAFAALPKAGKGLVVAAALAGPALAYTLAGGGDEPAAPVAAAPVAGEGGATGGDAGFLHSATAVLSKDIDRELEKLTRAGARATAAVDPEQAEDIDFDDALALLAARVEAAEGGEDLLETLRDSDQADQPDLLLSHALPLMATGDTWGAVANLLVAQEQDEDDATPLVNLAAVANSQGLPAVALALLEEAEAREVADDAAPLGMREQAALLNNRGHALVLLGRHEDAEAPLREALAMNPEMSEAARNLVHVLLKQEREDEARALMPRAVWRLRGNPAKPVPVRSTEVAETPAEPPPPAGSPEELRQWTEQPWLEETHGDLHLPLWVALDLSKRGQIAWPEILYPAADASYGGYYERASARFLAAREKAAALRATMAAPTQALVVKRMTLGETIQQIIHTKASPLWMIEPIDTEMHVLNAGKEQLILSGNVPTRFAALDVARAEYEMEKAADRLYERYWRDSKCPVGSTTDECCAISRREVERNLVEFTPFVRDYEEQMRVFFREAYGLSTAIASNLPPGGWHDLTRIDIEQAVHNMHGHVQREVAFGYSHAAPTGSACYRPGGDADGAAPDVAVDAPACSAASQWGSGKWAMSDAFSVEVTCGKIKFVAEVNIIGTRKVKLGPLKDLGADLGMHAEVEISMEGTVTIFAGPKGGVSGKIGGAGGDFGVKDGIYAVIGREGVQDVGFRVVVGGGVGAGQGGGTHDVDSMDFSLVSAL</sequence>
<proteinExistence type="predicted"/>
<dbReference type="AlphaFoldDB" id="A0A091C5Y6"/>
<evidence type="ECO:0000256" key="2">
    <source>
        <dbReference type="SAM" id="MobiDB-lite"/>
    </source>
</evidence>
<dbReference type="Proteomes" id="UP000029392">
    <property type="component" value="Unassembled WGS sequence"/>
</dbReference>
<dbReference type="InterPro" id="IPR011990">
    <property type="entry name" value="TPR-like_helical_dom_sf"/>
</dbReference>
<dbReference type="PROSITE" id="PS50005">
    <property type="entry name" value="TPR"/>
    <property type="match status" value="1"/>
</dbReference>
<dbReference type="Pfam" id="PF14559">
    <property type="entry name" value="TPR_19"/>
    <property type="match status" value="1"/>
</dbReference>
<evidence type="ECO:0000256" key="1">
    <source>
        <dbReference type="PROSITE-ProRule" id="PRU00339"/>
    </source>
</evidence>
<dbReference type="Gene3D" id="1.25.40.10">
    <property type="entry name" value="Tetratricopeptide repeat domain"/>
    <property type="match status" value="1"/>
</dbReference>
<name>A0A091C5Y6_9GAMM</name>
<gene>
    <name evidence="3" type="ORF">N790_03715</name>
</gene>
<organism evidence="3 4">
    <name type="scientific">Arenimonas malthae CC-JY-1</name>
    <dbReference type="NCBI Taxonomy" id="1384054"/>
    <lineage>
        <taxon>Bacteria</taxon>
        <taxon>Pseudomonadati</taxon>
        <taxon>Pseudomonadota</taxon>
        <taxon>Gammaproteobacteria</taxon>
        <taxon>Lysobacterales</taxon>
        <taxon>Lysobacteraceae</taxon>
        <taxon>Arenimonas</taxon>
    </lineage>
</organism>
<evidence type="ECO:0000313" key="3">
    <source>
        <dbReference type="EMBL" id="KFN52050.1"/>
    </source>
</evidence>